<dbReference type="SUPFAM" id="SSF56112">
    <property type="entry name" value="Protein kinase-like (PK-like)"/>
    <property type="match status" value="1"/>
</dbReference>
<dbReference type="GO" id="GO:0005524">
    <property type="term" value="F:ATP binding"/>
    <property type="evidence" value="ECO:0007669"/>
    <property type="project" value="UniProtKB-UniRule"/>
</dbReference>
<feature type="region of interest" description="Disordered" evidence="2">
    <location>
        <begin position="1"/>
        <end position="54"/>
    </location>
</feature>
<dbReference type="PROSITE" id="PS00107">
    <property type="entry name" value="PROTEIN_KINASE_ATP"/>
    <property type="match status" value="1"/>
</dbReference>
<keyword evidence="5" id="KW-1185">Reference proteome</keyword>
<evidence type="ECO:0000256" key="2">
    <source>
        <dbReference type="SAM" id="MobiDB-lite"/>
    </source>
</evidence>
<dbReference type="AlphaFoldDB" id="D8U2H1"/>
<dbReference type="GeneID" id="9627617"/>
<dbReference type="InterPro" id="IPR011009">
    <property type="entry name" value="Kinase-like_dom_sf"/>
</dbReference>
<dbReference type="InterPro" id="IPR051681">
    <property type="entry name" value="Ser/Thr_Kinases-Pseudokinases"/>
</dbReference>
<evidence type="ECO:0000313" key="5">
    <source>
        <dbReference type="Proteomes" id="UP000001058"/>
    </source>
</evidence>
<keyword evidence="1" id="KW-0547">Nucleotide-binding</keyword>
<dbReference type="PANTHER" id="PTHR44329:SF214">
    <property type="entry name" value="PROTEIN KINASE DOMAIN-CONTAINING PROTEIN"/>
    <property type="match status" value="1"/>
</dbReference>
<dbReference type="eggNOG" id="KOG0192">
    <property type="taxonomic scope" value="Eukaryota"/>
</dbReference>
<dbReference type="GO" id="GO:0004674">
    <property type="term" value="F:protein serine/threonine kinase activity"/>
    <property type="evidence" value="ECO:0007669"/>
    <property type="project" value="TreeGrafter"/>
</dbReference>
<dbReference type="PROSITE" id="PS50011">
    <property type="entry name" value="PROTEIN_KINASE_DOM"/>
    <property type="match status" value="1"/>
</dbReference>
<dbReference type="InterPro" id="IPR000719">
    <property type="entry name" value="Prot_kinase_dom"/>
</dbReference>
<feature type="compositionally biased region" description="Polar residues" evidence="2">
    <location>
        <begin position="1"/>
        <end position="14"/>
    </location>
</feature>
<dbReference type="Proteomes" id="UP000001058">
    <property type="component" value="Unassembled WGS sequence"/>
</dbReference>
<dbReference type="InParanoid" id="D8U2H1"/>
<protein>
    <recommendedName>
        <fullName evidence="3">Protein kinase domain-containing protein</fullName>
    </recommendedName>
</protein>
<name>D8U2H1_VOLCA</name>
<dbReference type="EMBL" id="GL378353">
    <property type="protein sequence ID" value="EFJ46063.1"/>
    <property type="molecule type" value="Genomic_DNA"/>
</dbReference>
<evidence type="ECO:0000313" key="4">
    <source>
        <dbReference type="EMBL" id="EFJ46063.1"/>
    </source>
</evidence>
<dbReference type="InterPro" id="IPR017441">
    <property type="entry name" value="Protein_kinase_ATP_BS"/>
</dbReference>
<sequence length="641" mass="68813">MTTGSPMPSVQRGQPANPVSVPSHIVAKAGRQSGTPRAVPGPSYESEEEGEGRATVEERLNDITRSVKSHANAAGAGYVDEVARRHIEDAAKRLAAERGLAAASQDNAKAVVVAAATGDRGVLTAVTATAAAAEAANIPSCVAPADADAAAAAAAPPLMPLTTAAPLEAAGCGDSAAGEAATMYDVDLNIDLSKGELKVDYSTRGLLGQGGFAAVYKGRYKAQRVAVKMIKKTAGSTLADLQEDVRALIHELHILRQRTGLPVKLQIFDCDISCITSMVGRAETALFVVSWMWVGVDHPNIVKLYGGCLTPPHIFLVEERMEGTLDFYVHHVRKHDALSVREVLYFALDIASGLSYLHPSRDGRCKISDFGLARTKIKEYLSTKNLDAGTTAYIAPECFVSMDNPELHDLRRSVTDRTDVYALGIIMWEMLAGKRPWQGLKPLLVAYQVAYRSLRPPLFELGARCPLKLRQLIEECWCQEPKLRLSSQQAVDRLLEILNELPAGQVPVVGPLFVFVRPPGYTGGCYGGSGSGTGAAAAFANAAGLLSGPPLELWWEQTSAMQRAGRHPKEKRKCCEFAFFLIFACTRLTSTEIGNLKYLNSTCIHVGAIATGVCVPLHGKFAPETSRCPLSGGDMRRYEAI</sequence>
<gene>
    <name evidence="4" type="ORF">VOLCADRAFT_93574</name>
</gene>
<dbReference type="Gene3D" id="3.30.200.20">
    <property type="entry name" value="Phosphorylase Kinase, domain 1"/>
    <property type="match status" value="1"/>
</dbReference>
<dbReference type="Gene3D" id="1.10.510.10">
    <property type="entry name" value="Transferase(Phosphotransferase) domain 1"/>
    <property type="match status" value="1"/>
</dbReference>
<keyword evidence="1" id="KW-0067">ATP-binding</keyword>
<evidence type="ECO:0000259" key="3">
    <source>
        <dbReference type="PROSITE" id="PS50011"/>
    </source>
</evidence>
<feature type="domain" description="Protein kinase" evidence="3">
    <location>
        <begin position="201"/>
        <end position="498"/>
    </location>
</feature>
<dbReference type="KEGG" id="vcn:VOLCADRAFT_93574"/>
<organism evidence="5">
    <name type="scientific">Volvox carteri f. nagariensis</name>
    <dbReference type="NCBI Taxonomy" id="3068"/>
    <lineage>
        <taxon>Eukaryota</taxon>
        <taxon>Viridiplantae</taxon>
        <taxon>Chlorophyta</taxon>
        <taxon>core chlorophytes</taxon>
        <taxon>Chlorophyceae</taxon>
        <taxon>CS clade</taxon>
        <taxon>Chlamydomonadales</taxon>
        <taxon>Volvocaceae</taxon>
        <taxon>Volvox</taxon>
    </lineage>
</organism>
<dbReference type="InterPro" id="IPR001245">
    <property type="entry name" value="Ser-Thr/Tyr_kinase_cat_dom"/>
</dbReference>
<accession>D8U2H1</accession>
<dbReference type="OrthoDB" id="536504at2759"/>
<dbReference type="Pfam" id="PF07714">
    <property type="entry name" value="PK_Tyr_Ser-Thr"/>
    <property type="match status" value="1"/>
</dbReference>
<dbReference type="PANTHER" id="PTHR44329">
    <property type="entry name" value="SERINE/THREONINE-PROTEIN KINASE TNNI3K-RELATED"/>
    <property type="match status" value="1"/>
</dbReference>
<reference evidence="4 5" key="1">
    <citation type="journal article" date="2010" name="Science">
        <title>Genomic analysis of organismal complexity in the multicellular green alga Volvox carteri.</title>
        <authorList>
            <person name="Prochnik S.E."/>
            <person name="Umen J."/>
            <person name="Nedelcu A.M."/>
            <person name="Hallmann A."/>
            <person name="Miller S.M."/>
            <person name="Nishii I."/>
            <person name="Ferris P."/>
            <person name="Kuo A."/>
            <person name="Mitros T."/>
            <person name="Fritz-Laylin L.K."/>
            <person name="Hellsten U."/>
            <person name="Chapman J."/>
            <person name="Simakov O."/>
            <person name="Rensing S.A."/>
            <person name="Terry A."/>
            <person name="Pangilinan J."/>
            <person name="Kapitonov V."/>
            <person name="Jurka J."/>
            <person name="Salamov A."/>
            <person name="Shapiro H."/>
            <person name="Schmutz J."/>
            <person name="Grimwood J."/>
            <person name="Lindquist E."/>
            <person name="Lucas S."/>
            <person name="Grigoriev I.V."/>
            <person name="Schmitt R."/>
            <person name="Kirk D."/>
            <person name="Rokhsar D.S."/>
        </authorList>
    </citation>
    <scope>NUCLEOTIDE SEQUENCE [LARGE SCALE GENOMIC DNA]</scope>
    <source>
        <strain evidence="5">f. Nagariensis / Eve</strain>
    </source>
</reference>
<feature type="binding site" evidence="1">
    <location>
        <position position="232"/>
    </location>
    <ligand>
        <name>ATP</name>
        <dbReference type="ChEBI" id="CHEBI:30616"/>
    </ligand>
</feature>
<dbReference type="RefSeq" id="XP_002952813.1">
    <property type="nucleotide sequence ID" value="XM_002952767.1"/>
</dbReference>
<proteinExistence type="predicted"/>
<evidence type="ECO:0000256" key="1">
    <source>
        <dbReference type="PROSITE-ProRule" id="PRU10141"/>
    </source>
</evidence>
<dbReference type="STRING" id="3068.D8U2H1"/>